<feature type="domain" description="HTH tetR-type" evidence="3">
    <location>
        <begin position="10"/>
        <end position="70"/>
    </location>
</feature>
<dbReference type="InterPro" id="IPR050624">
    <property type="entry name" value="HTH-type_Tx_Regulator"/>
</dbReference>
<sequence>MHIKIDRRVVKTKQAIFQSFLSLIAEKNFEDITINEIADRANINRGTVYFHYSDKYDLLNKCIEENLNKMISATTTTNANGETVDLIQSSFLPVIRYFEEHHRFYASMLSNKGIPAFREQMLELVTTHIRININMDGDNSSYSKEFVTQFMASAFVGIIEWWIMNDMPQSSEDVAEQLWGLLKRNQVIN</sequence>
<evidence type="ECO:0000256" key="2">
    <source>
        <dbReference type="PROSITE-ProRule" id="PRU00335"/>
    </source>
</evidence>
<dbReference type="EMBL" id="BCNV01000001">
    <property type="protein sequence ID" value="GAS81723.1"/>
    <property type="molecule type" value="Genomic_DNA"/>
</dbReference>
<evidence type="ECO:0000259" key="3">
    <source>
        <dbReference type="PROSITE" id="PS50977"/>
    </source>
</evidence>
<dbReference type="Proteomes" id="UP000069697">
    <property type="component" value="Unassembled WGS sequence"/>
</dbReference>
<dbReference type="PRINTS" id="PR00455">
    <property type="entry name" value="HTHTETR"/>
</dbReference>
<dbReference type="PROSITE" id="PS50977">
    <property type="entry name" value="HTH_TETR_2"/>
    <property type="match status" value="1"/>
</dbReference>
<dbReference type="GO" id="GO:0003677">
    <property type="term" value="F:DNA binding"/>
    <property type="evidence" value="ECO:0007669"/>
    <property type="project" value="UniProtKB-UniRule"/>
</dbReference>
<protein>
    <submittedName>
        <fullName evidence="4">TetR family transcriptional regulator</fullName>
    </submittedName>
</protein>
<dbReference type="Pfam" id="PF14278">
    <property type="entry name" value="TetR_C_8"/>
    <property type="match status" value="1"/>
</dbReference>
<dbReference type="Gene3D" id="1.10.357.10">
    <property type="entry name" value="Tetracycline Repressor, domain 2"/>
    <property type="match status" value="1"/>
</dbReference>
<dbReference type="AlphaFoldDB" id="A0A124DXP4"/>
<evidence type="ECO:0000313" key="4">
    <source>
        <dbReference type="EMBL" id="GAS81723.1"/>
    </source>
</evidence>
<dbReference type="SUPFAM" id="SSF46689">
    <property type="entry name" value="Homeodomain-like"/>
    <property type="match status" value="1"/>
</dbReference>
<name>A0A124DXP4_PAEAM</name>
<dbReference type="Pfam" id="PF00440">
    <property type="entry name" value="TetR_N"/>
    <property type="match status" value="1"/>
</dbReference>
<dbReference type="InterPro" id="IPR009057">
    <property type="entry name" value="Homeodomain-like_sf"/>
</dbReference>
<keyword evidence="1 2" id="KW-0238">DNA-binding</keyword>
<dbReference type="InterPro" id="IPR039532">
    <property type="entry name" value="TetR_C_Firmicutes"/>
</dbReference>
<dbReference type="PANTHER" id="PTHR43479:SF23">
    <property type="entry name" value="HTH TETR-TYPE DOMAIN-CONTAINING PROTEIN"/>
    <property type="match status" value="1"/>
</dbReference>
<proteinExistence type="predicted"/>
<reference evidence="5" key="2">
    <citation type="submission" date="2016-01" db="EMBL/GenBank/DDBJ databases">
        <title>Draft Genome Sequence of Paenibacillus amylolyticus Heshi-A3 that Was Isolated from Fermented Rice Bran with Aging Salted Mackerel, Which Was Named Heshiko as Traditional Fermented Seafood in Japan.</title>
        <authorList>
            <person name="Akuzawa S."/>
            <person name="Nakagawa J."/>
            <person name="Kanekatsu T."/>
            <person name="Kubota E."/>
            <person name="Ohtake R."/>
            <person name="Suzuki T."/>
            <person name="Kanesaki Y."/>
        </authorList>
    </citation>
    <scope>NUCLEOTIDE SEQUENCE [LARGE SCALE GENOMIC DNA]</scope>
    <source>
        <strain evidence="5">Heshi-A3</strain>
    </source>
</reference>
<evidence type="ECO:0000313" key="5">
    <source>
        <dbReference type="Proteomes" id="UP000069697"/>
    </source>
</evidence>
<feature type="DNA-binding region" description="H-T-H motif" evidence="2">
    <location>
        <begin position="33"/>
        <end position="52"/>
    </location>
</feature>
<organism evidence="4 5">
    <name type="scientific">Paenibacillus amylolyticus</name>
    <dbReference type="NCBI Taxonomy" id="1451"/>
    <lineage>
        <taxon>Bacteria</taxon>
        <taxon>Bacillati</taxon>
        <taxon>Bacillota</taxon>
        <taxon>Bacilli</taxon>
        <taxon>Bacillales</taxon>
        <taxon>Paenibacillaceae</taxon>
        <taxon>Paenibacillus</taxon>
    </lineage>
</organism>
<dbReference type="InterPro" id="IPR001647">
    <property type="entry name" value="HTH_TetR"/>
</dbReference>
<reference evidence="4 5" key="1">
    <citation type="journal article" date="2016" name="Genome Announc.">
        <title>Draft Genome Sequence of Paenibacillus amylolyticus Heshi-A3, Isolated from Fermented Rice Bran in a Japanese Fermented Seafood Dish.</title>
        <authorList>
            <person name="Akuzawa S."/>
            <person name="Nagaoka J."/>
            <person name="Kanekatsu M."/>
            <person name="Kubota E."/>
            <person name="Ohtake R."/>
            <person name="Suzuki T."/>
            <person name="Kanesaki Y."/>
        </authorList>
    </citation>
    <scope>NUCLEOTIDE SEQUENCE [LARGE SCALE GENOMIC DNA]</scope>
    <source>
        <strain evidence="4 5">Heshi-A3</strain>
    </source>
</reference>
<dbReference type="PANTHER" id="PTHR43479">
    <property type="entry name" value="ACREF/ENVCD OPERON REPRESSOR-RELATED"/>
    <property type="match status" value="1"/>
</dbReference>
<gene>
    <name evidence="4" type="ORF">PAHA3_1797</name>
</gene>
<evidence type="ECO:0000256" key="1">
    <source>
        <dbReference type="ARBA" id="ARBA00023125"/>
    </source>
</evidence>
<comment type="caution">
    <text evidence="4">The sequence shown here is derived from an EMBL/GenBank/DDBJ whole genome shotgun (WGS) entry which is preliminary data.</text>
</comment>
<accession>A0A124DXP4</accession>
<dbReference type="RefSeq" id="WP_062834387.1">
    <property type="nucleotide sequence ID" value="NZ_BCNV01000001.1"/>
</dbReference>